<organism evidence="1 2">
    <name type="scientific">Candidatus Nitronereus thalassa</name>
    <dbReference type="NCBI Taxonomy" id="3020898"/>
    <lineage>
        <taxon>Bacteria</taxon>
        <taxon>Pseudomonadati</taxon>
        <taxon>Nitrospirota</taxon>
        <taxon>Nitrospiria</taxon>
        <taxon>Nitrospirales</taxon>
        <taxon>Nitrospiraceae</taxon>
        <taxon>Candidatus Nitronereus</taxon>
    </lineage>
</organism>
<gene>
    <name evidence="1" type="ORF">PPG34_02055</name>
</gene>
<dbReference type="RefSeq" id="WP_313831473.1">
    <property type="nucleotide sequence ID" value="NZ_JAQOUE010000001.1"/>
</dbReference>
<evidence type="ECO:0000313" key="1">
    <source>
        <dbReference type="EMBL" id="MDT7041115.1"/>
    </source>
</evidence>
<accession>A0ABU3K3Y0</accession>
<dbReference type="Proteomes" id="UP001250932">
    <property type="component" value="Unassembled WGS sequence"/>
</dbReference>
<name>A0ABU3K3Y0_9BACT</name>
<comment type="caution">
    <text evidence="1">The sequence shown here is derived from an EMBL/GenBank/DDBJ whole genome shotgun (WGS) entry which is preliminary data.</text>
</comment>
<keyword evidence="2" id="KW-1185">Reference proteome</keyword>
<evidence type="ECO:0000313" key="2">
    <source>
        <dbReference type="Proteomes" id="UP001250932"/>
    </source>
</evidence>
<reference evidence="1 2" key="1">
    <citation type="journal article" date="2023" name="ISME J.">
        <title>Cultivation and genomic characterization of novel and ubiquitous marine nitrite-oxidizing bacteria from the Nitrospirales.</title>
        <authorList>
            <person name="Mueller A.J."/>
            <person name="Daebeler A."/>
            <person name="Herbold C.W."/>
            <person name="Kirkegaard R.H."/>
            <person name="Daims H."/>
        </authorList>
    </citation>
    <scope>NUCLEOTIDE SEQUENCE [LARGE SCALE GENOMIC DNA]</scope>
    <source>
        <strain evidence="1 2">EB</strain>
    </source>
</reference>
<proteinExistence type="predicted"/>
<dbReference type="EMBL" id="JAQOUE010000001">
    <property type="protein sequence ID" value="MDT7041115.1"/>
    <property type="molecule type" value="Genomic_DNA"/>
</dbReference>
<protein>
    <submittedName>
        <fullName evidence="1">Uncharacterized protein</fullName>
    </submittedName>
</protein>
<sequence>MSEPSHRLSTLLTHPGTVALSGNIPFVEDLGVANLSLRQQPSGHWVVYGPLGRRILFTDPEGHPLHECEWESSSNGQIRLIAARMFLDWNQWVGIKPSGLVNSMTMDLSTRPGWEALTRQDLRLMASQAMGVALEEVEFFYTDEDLRIDASGQATIQQRKDAFYILEDGTFHHSRFMSCMSAMHWDAIDYLPVVELFKSLLPGTGSAAFELIRGLYDDQNPQIPRSLQYRGIPTYPSDAAFGLFSQYFTASFSGRENPFTVFMDTPRSHQVSWLPNANPPCRYIDSAQGVCLTVAQGRIQKVTVMDDSTGLPFSASNPQGFAACARTLSIKDNQLILQDKSITKTLQVKPMWSVSKEQNGILSSEISSAPDWRTLFPQGVPSVKPADAFSAVLLYPQDDSPIEEFASQPFIADFLDDFVEQNQQLAIKRSEAQHVLIHTFDAAIGTCLLLDQHRPHRVMYSHAALAQKQAQLLWNQLARSHRLDWLSSFRFLPMSPMKHSEKFNWIYRWIPFADYQQDQRLLQNIQDIVATLAPQGLAFVAGPESIPALVANLPVRILFGEAGSELQPFLMHRSILPKSRLNPHLHIWCLQKI</sequence>